<dbReference type="SUPFAM" id="SSF102114">
    <property type="entry name" value="Radical SAM enzymes"/>
    <property type="match status" value="1"/>
</dbReference>
<keyword evidence="11" id="KW-1185">Reference proteome</keyword>
<organism evidence="10 11">
    <name type="scientific">Paractinoplanes atraurantiacus</name>
    <dbReference type="NCBI Taxonomy" id="1036182"/>
    <lineage>
        <taxon>Bacteria</taxon>
        <taxon>Bacillati</taxon>
        <taxon>Actinomycetota</taxon>
        <taxon>Actinomycetes</taxon>
        <taxon>Micromonosporales</taxon>
        <taxon>Micromonosporaceae</taxon>
        <taxon>Paractinoplanes</taxon>
    </lineage>
</organism>
<evidence type="ECO:0000256" key="3">
    <source>
        <dbReference type="ARBA" id="ARBA00022679"/>
    </source>
</evidence>
<evidence type="ECO:0000256" key="5">
    <source>
        <dbReference type="ARBA" id="ARBA00022723"/>
    </source>
</evidence>
<dbReference type="SFLD" id="SFLDG01123">
    <property type="entry name" value="methyltransferase_(Class_B)"/>
    <property type="match status" value="1"/>
</dbReference>
<dbReference type="InterPro" id="IPR006638">
    <property type="entry name" value="Elp3/MiaA/NifB-like_rSAM"/>
</dbReference>
<dbReference type="GO" id="GO:0031419">
    <property type="term" value="F:cobalamin binding"/>
    <property type="evidence" value="ECO:0007669"/>
    <property type="project" value="InterPro"/>
</dbReference>
<evidence type="ECO:0000259" key="9">
    <source>
        <dbReference type="PROSITE" id="PS51918"/>
    </source>
</evidence>
<dbReference type="RefSeq" id="WP_097327459.1">
    <property type="nucleotide sequence ID" value="NZ_OBDY01000029.1"/>
</dbReference>
<dbReference type="CDD" id="cd01335">
    <property type="entry name" value="Radical_SAM"/>
    <property type="match status" value="1"/>
</dbReference>
<evidence type="ECO:0000259" key="8">
    <source>
        <dbReference type="PROSITE" id="PS51332"/>
    </source>
</evidence>
<dbReference type="PANTHER" id="PTHR43409">
    <property type="entry name" value="ANAEROBIC MAGNESIUM-PROTOPORPHYRIN IX MONOMETHYL ESTER CYCLASE-RELATED"/>
    <property type="match status" value="1"/>
</dbReference>
<evidence type="ECO:0000256" key="2">
    <source>
        <dbReference type="ARBA" id="ARBA00022603"/>
    </source>
</evidence>
<dbReference type="Gene3D" id="3.80.30.20">
    <property type="entry name" value="tm_1862 like domain"/>
    <property type="match status" value="1"/>
</dbReference>
<accession>A0A285K0I7</accession>
<feature type="domain" description="Radical SAM core" evidence="9">
    <location>
        <begin position="157"/>
        <end position="373"/>
    </location>
</feature>
<evidence type="ECO:0000256" key="6">
    <source>
        <dbReference type="ARBA" id="ARBA00023004"/>
    </source>
</evidence>
<dbReference type="Gene3D" id="3.40.50.280">
    <property type="entry name" value="Cobalamin-binding domain"/>
    <property type="match status" value="1"/>
</dbReference>
<dbReference type="Pfam" id="PF02310">
    <property type="entry name" value="B12-binding"/>
    <property type="match status" value="1"/>
</dbReference>
<dbReference type="GO" id="GO:0046872">
    <property type="term" value="F:metal ion binding"/>
    <property type="evidence" value="ECO:0007669"/>
    <property type="project" value="UniProtKB-KW"/>
</dbReference>
<dbReference type="SMART" id="SM00729">
    <property type="entry name" value="Elp3"/>
    <property type="match status" value="1"/>
</dbReference>
<keyword evidence="6" id="KW-0408">Iron</keyword>
<dbReference type="SFLD" id="SFLDS00029">
    <property type="entry name" value="Radical_SAM"/>
    <property type="match status" value="1"/>
</dbReference>
<dbReference type="InterPro" id="IPR007197">
    <property type="entry name" value="rSAM"/>
</dbReference>
<keyword evidence="5" id="KW-0479">Metal-binding</keyword>
<dbReference type="PROSITE" id="PS51332">
    <property type="entry name" value="B12_BINDING"/>
    <property type="match status" value="1"/>
</dbReference>
<dbReference type="InterPro" id="IPR034466">
    <property type="entry name" value="Methyltransferase_Class_B"/>
</dbReference>
<dbReference type="GO" id="GO:0003824">
    <property type="term" value="F:catalytic activity"/>
    <property type="evidence" value="ECO:0007669"/>
    <property type="project" value="InterPro"/>
</dbReference>
<protein>
    <submittedName>
        <fullName evidence="10">Radical SAM superfamily enzyme YgiQ, UPF0313 family</fullName>
    </submittedName>
</protein>
<dbReference type="InterPro" id="IPR023404">
    <property type="entry name" value="rSAM_horseshoe"/>
</dbReference>
<keyword evidence="3" id="KW-0808">Transferase</keyword>
<dbReference type="InterPro" id="IPR058240">
    <property type="entry name" value="rSAM_sf"/>
</dbReference>
<sequence>MRVTMILPALTEATSPLFRPIKYSLFPPLGLATLAAYLSPTDEVRILDEHVTKLDVDDDTPDLVVIQVYITSARRAYELADAYRARGVKVALGGLHVTSLPDEAAAHADVIFLGPGEDTWPQFLADFRQGSFSSRYTSSRRTLVGLPPIRRDLIQRHHYLVPNSIVVTRGCPHHCDFCYKDAFFEGGKSFYTQLVDDALAEIDRLPGKHLYFLDDHLLGNKRFASALFDGMRGMGRLWQAASTVDAILAPDLLEKAAEAGLRSMFVGLETINAANLPSQRKRQNVGRDYAAVVRRLHDTGVMINASFVFGMDDDDPDVFDRTVAWGVEHGLETATFHIMTPYPGTALYKRMEPRLLHKDWDLYDTRHVVYEPSGMTTTQLEEGYWRAYRDFYRWSNIWRGAAGKPARARMRHLAYAGGWKKFEPLWDALIRSGQVLRALPLLERSLSLPDGDHIKSEMRRKLNTAVRSI</sequence>
<keyword evidence="4" id="KW-0949">S-adenosyl-L-methionine</keyword>
<dbReference type="AlphaFoldDB" id="A0A285K0I7"/>
<gene>
    <name evidence="10" type="ORF">SAMN05421748_12971</name>
</gene>
<dbReference type="CDD" id="cd02068">
    <property type="entry name" value="radical_SAM_B12_BD"/>
    <property type="match status" value="1"/>
</dbReference>
<proteinExistence type="predicted"/>
<evidence type="ECO:0000256" key="1">
    <source>
        <dbReference type="ARBA" id="ARBA00001966"/>
    </source>
</evidence>
<reference evidence="11" key="1">
    <citation type="submission" date="2017-09" db="EMBL/GenBank/DDBJ databases">
        <authorList>
            <person name="Varghese N."/>
            <person name="Submissions S."/>
        </authorList>
    </citation>
    <scope>NUCLEOTIDE SEQUENCE [LARGE SCALE GENOMIC DNA]</scope>
    <source>
        <strain evidence="11">CGMCC 4.6857</strain>
    </source>
</reference>
<dbReference type="GO" id="GO:0051539">
    <property type="term" value="F:4 iron, 4 sulfur cluster binding"/>
    <property type="evidence" value="ECO:0007669"/>
    <property type="project" value="UniProtKB-KW"/>
</dbReference>
<dbReference type="InterPro" id="IPR051198">
    <property type="entry name" value="BchE-like"/>
</dbReference>
<evidence type="ECO:0000256" key="7">
    <source>
        <dbReference type="ARBA" id="ARBA00023014"/>
    </source>
</evidence>
<dbReference type="GO" id="GO:0005829">
    <property type="term" value="C:cytosol"/>
    <property type="evidence" value="ECO:0007669"/>
    <property type="project" value="TreeGrafter"/>
</dbReference>
<dbReference type="Pfam" id="PF04055">
    <property type="entry name" value="Radical_SAM"/>
    <property type="match status" value="1"/>
</dbReference>
<evidence type="ECO:0000313" key="11">
    <source>
        <dbReference type="Proteomes" id="UP000219612"/>
    </source>
</evidence>
<dbReference type="SFLD" id="SFLDG01082">
    <property type="entry name" value="B12-binding_domain_containing"/>
    <property type="match status" value="1"/>
</dbReference>
<evidence type="ECO:0000313" key="10">
    <source>
        <dbReference type="EMBL" id="SNY66085.1"/>
    </source>
</evidence>
<keyword evidence="2" id="KW-0489">Methyltransferase</keyword>
<name>A0A285K0I7_9ACTN</name>
<dbReference type="OrthoDB" id="5298546at2"/>
<feature type="domain" description="B12-binding" evidence="8">
    <location>
        <begin position="1"/>
        <end position="134"/>
    </location>
</feature>
<dbReference type="PROSITE" id="PS51918">
    <property type="entry name" value="RADICAL_SAM"/>
    <property type="match status" value="1"/>
</dbReference>
<evidence type="ECO:0000256" key="4">
    <source>
        <dbReference type="ARBA" id="ARBA00022691"/>
    </source>
</evidence>
<dbReference type="PANTHER" id="PTHR43409:SF7">
    <property type="entry name" value="BLL1977 PROTEIN"/>
    <property type="match status" value="1"/>
</dbReference>
<dbReference type="Proteomes" id="UP000219612">
    <property type="component" value="Unassembled WGS sequence"/>
</dbReference>
<dbReference type="EMBL" id="OBDY01000029">
    <property type="protein sequence ID" value="SNY66085.1"/>
    <property type="molecule type" value="Genomic_DNA"/>
</dbReference>
<comment type="cofactor">
    <cofactor evidence="1">
        <name>[4Fe-4S] cluster</name>
        <dbReference type="ChEBI" id="CHEBI:49883"/>
    </cofactor>
</comment>
<dbReference type="InterPro" id="IPR006158">
    <property type="entry name" value="Cobalamin-bd"/>
</dbReference>
<keyword evidence="7" id="KW-0411">Iron-sulfur</keyword>